<dbReference type="AlphaFoldDB" id="A0A852W3J8"/>
<feature type="domain" description="Signal transduction histidine kinase subgroup 3 dimerisation and phosphoacceptor" evidence="10">
    <location>
        <begin position="195"/>
        <end position="261"/>
    </location>
</feature>
<evidence type="ECO:0000256" key="2">
    <source>
        <dbReference type="ARBA" id="ARBA00012438"/>
    </source>
</evidence>
<comment type="catalytic activity">
    <reaction evidence="1">
        <text>ATP + protein L-histidine = ADP + protein N-phospho-L-histidine.</text>
        <dbReference type="EC" id="2.7.13.3"/>
    </reaction>
</comment>
<keyword evidence="9" id="KW-0472">Membrane</keyword>
<evidence type="ECO:0000256" key="9">
    <source>
        <dbReference type="SAM" id="Phobius"/>
    </source>
</evidence>
<dbReference type="CDD" id="cd16917">
    <property type="entry name" value="HATPase_UhpB-NarQ-NarX-like"/>
    <property type="match status" value="1"/>
</dbReference>
<feature type="transmembrane region" description="Helical" evidence="9">
    <location>
        <begin position="26"/>
        <end position="44"/>
    </location>
</feature>
<dbReference type="InterPro" id="IPR036890">
    <property type="entry name" value="HATPase_C_sf"/>
</dbReference>
<dbReference type="EMBL" id="JACCCZ010000001">
    <property type="protein sequence ID" value="NYG03708.1"/>
    <property type="molecule type" value="Genomic_DNA"/>
</dbReference>
<name>A0A852W3J8_PSEA5</name>
<dbReference type="Gene3D" id="1.20.5.1930">
    <property type="match status" value="1"/>
</dbReference>
<evidence type="ECO:0000313" key="11">
    <source>
        <dbReference type="EMBL" id="NYG03708.1"/>
    </source>
</evidence>
<dbReference type="GO" id="GO:0046983">
    <property type="term" value="F:protein dimerization activity"/>
    <property type="evidence" value="ECO:0007669"/>
    <property type="project" value="InterPro"/>
</dbReference>
<evidence type="ECO:0000256" key="7">
    <source>
        <dbReference type="ARBA" id="ARBA00022840"/>
    </source>
</evidence>
<evidence type="ECO:0000259" key="10">
    <source>
        <dbReference type="Pfam" id="PF07730"/>
    </source>
</evidence>
<evidence type="ECO:0000256" key="6">
    <source>
        <dbReference type="ARBA" id="ARBA00022777"/>
    </source>
</evidence>
<dbReference type="RefSeq" id="WP_179761865.1">
    <property type="nucleotide sequence ID" value="NZ_BAAAJZ010000003.1"/>
</dbReference>
<dbReference type="Gene3D" id="3.30.565.10">
    <property type="entry name" value="Histidine kinase-like ATPase, C-terminal domain"/>
    <property type="match status" value="1"/>
</dbReference>
<dbReference type="GO" id="GO:0005524">
    <property type="term" value="F:ATP binding"/>
    <property type="evidence" value="ECO:0007669"/>
    <property type="project" value="UniProtKB-KW"/>
</dbReference>
<proteinExistence type="predicted"/>
<evidence type="ECO:0000313" key="12">
    <source>
        <dbReference type="Proteomes" id="UP000549695"/>
    </source>
</evidence>
<feature type="transmembrane region" description="Helical" evidence="9">
    <location>
        <begin position="50"/>
        <end position="68"/>
    </location>
</feature>
<sequence length="393" mass="41784">MSTPAARTARRVEHDRSPLLGVPRRLVSLLWLPIVLFLLFWSPAQQVSPTWLYAGLVPAVAGWVVFALRRSMPPVATILTSIALAGGGIALLAGSDGWTTSAAFPMMAVFVAALRLPYRTALFVDVPVIAATTIVVGPYTSLWDALLVVAALTAMVLFGIGRRDSARRIEEHERTLVADARAREEHARAEAIADRARVARDVHDVLAHSLSALAVQLQGARLMALRDGAAPDTIAQIERAQRLASDGITEARRAVRALREGPAPVDVAGELRELGRAHPDATVEVADGLRLGAREGETVLRTAQEALSNARKHAPGAPVTVHLRRDGDSAELAVVDVAGAPPPPGDGEGSGLAGMAERAALVGAELRTGPTPDGWRVRLRLPARSPDRERITT</sequence>
<protein>
    <recommendedName>
        <fullName evidence="2">histidine kinase</fullName>
        <ecNumber evidence="2">2.7.13.3</ecNumber>
    </recommendedName>
</protein>
<keyword evidence="7" id="KW-0067">ATP-binding</keyword>
<evidence type="ECO:0000256" key="4">
    <source>
        <dbReference type="ARBA" id="ARBA00022679"/>
    </source>
</evidence>
<evidence type="ECO:0000256" key="1">
    <source>
        <dbReference type="ARBA" id="ARBA00000085"/>
    </source>
</evidence>
<feature type="transmembrane region" description="Helical" evidence="9">
    <location>
        <begin position="121"/>
        <end position="139"/>
    </location>
</feature>
<keyword evidence="3" id="KW-0597">Phosphoprotein</keyword>
<dbReference type="GO" id="GO:0000155">
    <property type="term" value="F:phosphorelay sensor kinase activity"/>
    <property type="evidence" value="ECO:0007669"/>
    <property type="project" value="InterPro"/>
</dbReference>
<keyword evidence="12" id="KW-1185">Reference proteome</keyword>
<keyword evidence="9" id="KW-1133">Transmembrane helix</keyword>
<dbReference type="PANTHER" id="PTHR24421:SF10">
    <property type="entry name" value="NITRATE_NITRITE SENSOR PROTEIN NARQ"/>
    <property type="match status" value="1"/>
</dbReference>
<reference evidence="11 12" key="1">
    <citation type="submission" date="2020-07" db="EMBL/GenBank/DDBJ databases">
        <title>Sequencing the genomes of 1000 actinobacteria strains.</title>
        <authorList>
            <person name="Klenk H.-P."/>
        </authorList>
    </citation>
    <scope>NUCLEOTIDE SEQUENCE [LARGE SCALE GENOMIC DNA]</scope>
    <source>
        <strain evidence="11 12">DSM 44749</strain>
    </source>
</reference>
<evidence type="ECO:0000256" key="5">
    <source>
        <dbReference type="ARBA" id="ARBA00022741"/>
    </source>
</evidence>
<dbReference type="InterPro" id="IPR050482">
    <property type="entry name" value="Sensor_HK_TwoCompSys"/>
</dbReference>
<keyword evidence="4" id="KW-0808">Transferase</keyword>
<dbReference type="Pfam" id="PF07730">
    <property type="entry name" value="HisKA_3"/>
    <property type="match status" value="1"/>
</dbReference>
<dbReference type="EC" id="2.7.13.3" evidence="2"/>
<dbReference type="GeneID" id="98055643"/>
<keyword evidence="9" id="KW-0812">Transmembrane</keyword>
<feature type="transmembrane region" description="Helical" evidence="9">
    <location>
        <begin position="98"/>
        <end position="114"/>
    </location>
</feature>
<accession>A0A852W3J8</accession>
<keyword evidence="6 11" id="KW-0418">Kinase</keyword>
<organism evidence="11 12">
    <name type="scientific">Pseudonocardia alni</name>
    <name type="common">Amycolata alni</name>
    <dbReference type="NCBI Taxonomy" id="33907"/>
    <lineage>
        <taxon>Bacteria</taxon>
        <taxon>Bacillati</taxon>
        <taxon>Actinomycetota</taxon>
        <taxon>Actinomycetes</taxon>
        <taxon>Pseudonocardiales</taxon>
        <taxon>Pseudonocardiaceae</taxon>
        <taxon>Pseudonocardia</taxon>
    </lineage>
</organism>
<gene>
    <name evidence="11" type="ORF">HDA37_003993</name>
</gene>
<keyword evidence="5" id="KW-0547">Nucleotide-binding</keyword>
<evidence type="ECO:0000256" key="8">
    <source>
        <dbReference type="ARBA" id="ARBA00023012"/>
    </source>
</evidence>
<dbReference type="SUPFAM" id="SSF55874">
    <property type="entry name" value="ATPase domain of HSP90 chaperone/DNA topoisomerase II/histidine kinase"/>
    <property type="match status" value="1"/>
</dbReference>
<dbReference type="PANTHER" id="PTHR24421">
    <property type="entry name" value="NITRATE/NITRITE SENSOR PROTEIN NARX-RELATED"/>
    <property type="match status" value="1"/>
</dbReference>
<feature type="transmembrane region" description="Helical" evidence="9">
    <location>
        <begin position="75"/>
        <end position="92"/>
    </location>
</feature>
<dbReference type="Proteomes" id="UP000549695">
    <property type="component" value="Unassembled WGS sequence"/>
</dbReference>
<dbReference type="InterPro" id="IPR011712">
    <property type="entry name" value="Sig_transdc_His_kin_sub3_dim/P"/>
</dbReference>
<evidence type="ECO:0000256" key="3">
    <source>
        <dbReference type="ARBA" id="ARBA00022553"/>
    </source>
</evidence>
<keyword evidence="8" id="KW-0902">Two-component regulatory system</keyword>
<comment type="caution">
    <text evidence="11">The sequence shown here is derived from an EMBL/GenBank/DDBJ whole genome shotgun (WGS) entry which is preliminary data.</text>
</comment>
<dbReference type="GO" id="GO:0016020">
    <property type="term" value="C:membrane"/>
    <property type="evidence" value="ECO:0007669"/>
    <property type="project" value="InterPro"/>
</dbReference>
<feature type="transmembrane region" description="Helical" evidence="9">
    <location>
        <begin position="145"/>
        <end position="161"/>
    </location>
</feature>